<organism evidence="10">
    <name type="scientific">Eucalyptus grandis</name>
    <name type="common">Flooded gum</name>
    <dbReference type="NCBI Taxonomy" id="71139"/>
    <lineage>
        <taxon>Eukaryota</taxon>
        <taxon>Viridiplantae</taxon>
        <taxon>Streptophyta</taxon>
        <taxon>Embryophyta</taxon>
        <taxon>Tracheophyta</taxon>
        <taxon>Spermatophyta</taxon>
        <taxon>Magnoliopsida</taxon>
        <taxon>eudicotyledons</taxon>
        <taxon>Gunneridae</taxon>
        <taxon>Pentapetalae</taxon>
        <taxon>rosids</taxon>
        <taxon>malvids</taxon>
        <taxon>Myrtales</taxon>
        <taxon>Myrtaceae</taxon>
        <taxon>Myrtoideae</taxon>
        <taxon>Eucalypteae</taxon>
        <taxon>Eucalyptus</taxon>
    </lineage>
</organism>
<dbReference type="KEGG" id="egr:104425896"/>
<dbReference type="eggNOG" id="ENOG502QTX4">
    <property type="taxonomic scope" value="Eukaryota"/>
</dbReference>
<evidence type="ECO:0000256" key="3">
    <source>
        <dbReference type="ARBA" id="ARBA00022771"/>
    </source>
</evidence>
<gene>
    <name evidence="10" type="ORF">EUGRSUZ_K02344</name>
</gene>
<dbReference type="PANTHER" id="PTHR31742">
    <property type="entry name" value="RPA-INTERACTING PROTEIN RPAIN"/>
    <property type="match status" value="1"/>
</dbReference>
<sequence>MPDENTAKILSPKSKPNLREPGTEDRRAMQDTAEEHLDRAAAAAAAETAIARRRTPLKSRSGFNDRSGWKHKLRENCYRRVREDRGRLLWKMRLPDSEPCTSQEYIKSAFRDIVSDELKKIKSTSVADSLKTVHDTHEQADMLWEYDGLHNAYQGDCEEILLEMQRIFYEDLDSEQNRKESESCVDNWEDEEDELLACAVFEHMQLNEDEVSKRVWCPICKQGELQENHSLIYCTLCNLKLNKGTEINLDLLRFRLAEAHSEHLDRGCRLKPNFSVETIIDLTALYLVCSGCQTFEVVV</sequence>
<dbReference type="InParanoid" id="A0A059A4T8"/>
<name>A0A059A4T8_EUCGR</name>
<dbReference type="STRING" id="71139.A0A059A4T8"/>
<keyword evidence="3" id="KW-0863">Zinc-finger</keyword>
<evidence type="ECO:0000256" key="4">
    <source>
        <dbReference type="ARBA" id="ARBA00022833"/>
    </source>
</evidence>
<comment type="subcellular location">
    <subcellularLocation>
        <location evidence="1">Nucleus</location>
    </subcellularLocation>
</comment>
<dbReference type="InterPro" id="IPR028159">
    <property type="entry name" value="RPA_interact_C_dom"/>
</dbReference>
<dbReference type="AlphaFoldDB" id="A0A059A4T8"/>
<feature type="domain" description="RPA-interacting protein C-terminal" evidence="9">
    <location>
        <begin position="216"/>
        <end position="297"/>
    </location>
</feature>
<proteinExistence type="predicted"/>
<dbReference type="InterPro" id="IPR028155">
    <property type="entry name" value="RPA_interact_central"/>
</dbReference>
<evidence type="ECO:0000256" key="6">
    <source>
        <dbReference type="SAM" id="MobiDB-lite"/>
    </source>
</evidence>
<evidence type="ECO:0008006" key="11">
    <source>
        <dbReference type="Google" id="ProtNLM"/>
    </source>
</evidence>
<reference evidence="10" key="1">
    <citation type="submission" date="2013-07" db="EMBL/GenBank/DDBJ databases">
        <title>The genome of Eucalyptus grandis.</title>
        <authorList>
            <person name="Schmutz J."/>
            <person name="Hayes R."/>
            <person name="Myburg A."/>
            <person name="Tuskan G."/>
            <person name="Grattapaglia D."/>
            <person name="Rokhsar D.S."/>
        </authorList>
    </citation>
    <scope>NUCLEOTIDE SEQUENCE</scope>
    <source>
        <tissue evidence="10">Leaf extractions</tissue>
    </source>
</reference>
<dbReference type="FunCoup" id="A0A059A4T8">
    <property type="interactions" value="983"/>
</dbReference>
<dbReference type="OrthoDB" id="435311at2759"/>
<feature type="domain" description="RPA-interacting protein N-terminal" evidence="7">
    <location>
        <begin position="52"/>
        <end position="95"/>
    </location>
</feature>
<feature type="compositionally biased region" description="Basic and acidic residues" evidence="6">
    <location>
        <begin position="17"/>
        <end position="34"/>
    </location>
</feature>
<evidence type="ECO:0000313" key="10">
    <source>
        <dbReference type="EMBL" id="KCW48691.1"/>
    </source>
</evidence>
<dbReference type="Pfam" id="PF14768">
    <property type="entry name" value="RPA_interact_C"/>
    <property type="match status" value="1"/>
</dbReference>
<dbReference type="Pfam" id="PF14766">
    <property type="entry name" value="RPA_interact_N"/>
    <property type="match status" value="1"/>
</dbReference>
<dbReference type="Gramene" id="KCW48691">
    <property type="protein sequence ID" value="KCW48691"/>
    <property type="gene ID" value="EUGRSUZ_K02344"/>
</dbReference>
<dbReference type="GO" id="GO:0008270">
    <property type="term" value="F:zinc ion binding"/>
    <property type="evidence" value="ECO:0007669"/>
    <property type="project" value="UniProtKB-KW"/>
</dbReference>
<dbReference type="GO" id="GO:0006606">
    <property type="term" value="P:protein import into nucleus"/>
    <property type="evidence" value="ECO:0000318"/>
    <property type="project" value="GO_Central"/>
</dbReference>
<dbReference type="Pfam" id="PF14767">
    <property type="entry name" value="RPA_interact_M"/>
    <property type="match status" value="1"/>
</dbReference>
<evidence type="ECO:0000259" key="7">
    <source>
        <dbReference type="Pfam" id="PF14766"/>
    </source>
</evidence>
<evidence type="ECO:0000256" key="2">
    <source>
        <dbReference type="ARBA" id="ARBA00022723"/>
    </source>
</evidence>
<evidence type="ECO:0000256" key="5">
    <source>
        <dbReference type="ARBA" id="ARBA00023242"/>
    </source>
</evidence>
<protein>
    <recommendedName>
        <fullName evidence="11">RPA-interacting protein N-terminal domain-containing protein</fullName>
    </recommendedName>
</protein>
<feature type="region of interest" description="Disordered" evidence="6">
    <location>
        <begin position="1"/>
        <end position="34"/>
    </location>
</feature>
<feature type="domain" description="RPA-interacting protein central" evidence="8">
    <location>
        <begin position="108"/>
        <end position="200"/>
    </location>
</feature>
<accession>A0A059A4T8</accession>
<dbReference type="InterPro" id="IPR028158">
    <property type="entry name" value="RPA_interact_N_dom"/>
</dbReference>
<keyword evidence="4" id="KW-0862">Zinc</keyword>
<evidence type="ECO:0000259" key="9">
    <source>
        <dbReference type="Pfam" id="PF14768"/>
    </source>
</evidence>
<dbReference type="OMA" id="ACDSWTV"/>
<evidence type="ECO:0000256" key="1">
    <source>
        <dbReference type="ARBA" id="ARBA00004123"/>
    </source>
</evidence>
<evidence type="ECO:0000259" key="8">
    <source>
        <dbReference type="Pfam" id="PF14767"/>
    </source>
</evidence>
<keyword evidence="5" id="KW-0539">Nucleus</keyword>
<dbReference type="PANTHER" id="PTHR31742:SF1">
    <property type="entry name" value="RPA-INTERACTING PROTEIN"/>
    <property type="match status" value="1"/>
</dbReference>
<dbReference type="InterPro" id="IPR028156">
    <property type="entry name" value="RIP"/>
</dbReference>
<dbReference type="GO" id="GO:0005634">
    <property type="term" value="C:nucleus"/>
    <property type="evidence" value="ECO:0000318"/>
    <property type="project" value="GO_Central"/>
</dbReference>
<dbReference type="EMBL" id="KK198763">
    <property type="protein sequence ID" value="KCW48691.1"/>
    <property type="molecule type" value="Genomic_DNA"/>
</dbReference>
<keyword evidence="2" id="KW-0479">Metal-binding</keyword>